<evidence type="ECO:0000259" key="2">
    <source>
        <dbReference type="Pfam" id="PF07929"/>
    </source>
</evidence>
<dbReference type="STRING" id="1079.BVIR_2460"/>
<feature type="region of interest" description="Disordered" evidence="1">
    <location>
        <begin position="154"/>
        <end position="173"/>
    </location>
</feature>
<gene>
    <name evidence="3" type="ORF">BVIRIDIS_19060</name>
</gene>
<dbReference type="Proteomes" id="UP000065734">
    <property type="component" value="Chromosome I"/>
</dbReference>
<dbReference type="RefSeq" id="WP_055037864.1">
    <property type="nucleotide sequence ID" value="NZ_AP014854.2"/>
</dbReference>
<dbReference type="PANTHER" id="PTHR41878">
    <property type="entry name" value="LEXA REPRESSOR-RELATED"/>
    <property type="match status" value="1"/>
</dbReference>
<feature type="domain" description="Plasmid pRiA4b Orf3-like" evidence="2">
    <location>
        <begin position="7"/>
        <end position="60"/>
    </location>
</feature>
<dbReference type="PANTHER" id="PTHR41878:SF1">
    <property type="entry name" value="TNPR PROTEIN"/>
    <property type="match status" value="1"/>
</dbReference>
<name>A0A0P0J238_BLAVI</name>
<dbReference type="Gene3D" id="3.10.290.30">
    <property type="entry name" value="MM3350-like"/>
    <property type="match status" value="1"/>
</dbReference>
<sequence length="173" mass="19376">MRAGRRGVSYPICVTGKQNCPPEDCSGIWGDQDLLAILANPAHAEQIDWLGEEFDPEESSLELASTLLAARFKKELPPDNQFHRQCGNASNHSNGGGSRPLVRIADFHEINDFKDENLRFSTAPCVSIRAVGIVRFPFDQFGSFFPRPLWEREKTRPSANGHSELINQKPYHA</sequence>
<dbReference type="EMBL" id="LN907867">
    <property type="protein sequence ID" value="CUU42891.1"/>
    <property type="molecule type" value="Genomic_DNA"/>
</dbReference>
<dbReference type="InterPro" id="IPR012912">
    <property type="entry name" value="Plasmid_pRiA4b_Orf3-like"/>
</dbReference>
<dbReference type="SUPFAM" id="SSF159941">
    <property type="entry name" value="MM3350-like"/>
    <property type="match status" value="1"/>
</dbReference>
<evidence type="ECO:0000313" key="3">
    <source>
        <dbReference type="EMBL" id="CUU42891.1"/>
    </source>
</evidence>
<keyword evidence="4" id="KW-1185">Reference proteome</keyword>
<dbReference type="InterPro" id="IPR024047">
    <property type="entry name" value="MM3350-like_sf"/>
</dbReference>
<organism evidence="3 4">
    <name type="scientific">Blastochloris viridis</name>
    <name type="common">Rhodopseudomonas viridis</name>
    <dbReference type="NCBI Taxonomy" id="1079"/>
    <lineage>
        <taxon>Bacteria</taxon>
        <taxon>Pseudomonadati</taxon>
        <taxon>Pseudomonadota</taxon>
        <taxon>Alphaproteobacteria</taxon>
        <taxon>Hyphomicrobiales</taxon>
        <taxon>Blastochloridaceae</taxon>
        <taxon>Blastochloris</taxon>
    </lineage>
</organism>
<proteinExistence type="predicted"/>
<accession>A0A0P0J238</accession>
<reference evidence="4" key="1">
    <citation type="journal article" date="2016" name="Genome Announc.">
        <title>Revised genome sequence of the purple photosynthetic bacterium Blastochloris viridis.</title>
        <authorList>
            <person name="Liu L.N."/>
            <person name="Faulkner M."/>
            <person name="Liu X."/>
            <person name="Huang F."/>
            <person name="Darby A.C."/>
            <person name="Hall N."/>
        </authorList>
    </citation>
    <scope>NUCLEOTIDE SEQUENCE [LARGE SCALE GENOMIC DNA]</scope>
    <source>
        <strain evidence="4">ATCC 19567 / DSM 133 / F</strain>
    </source>
</reference>
<evidence type="ECO:0000313" key="4">
    <source>
        <dbReference type="Proteomes" id="UP000065734"/>
    </source>
</evidence>
<dbReference type="Pfam" id="PF07929">
    <property type="entry name" value="PRiA4_ORF3"/>
    <property type="match status" value="1"/>
</dbReference>
<evidence type="ECO:0000256" key="1">
    <source>
        <dbReference type="SAM" id="MobiDB-lite"/>
    </source>
</evidence>
<dbReference type="KEGG" id="bvr:BVIR_2460"/>
<dbReference type="AlphaFoldDB" id="A0A0P0J238"/>
<protein>
    <submittedName>
        <fullName evidence="3">Plasmid pRiA4b ORF-3-like protein</fullName>
    </submittedName>
</protein>